<organism evidence="3 4">
    <name type="scientific">Ideonella livida</name>
    <dbReference type="NCBI Taxonomy" id="2707176"/>
    <lineage>
        <taxon>Bacteria</taxon>
        <taxon>Pseudomonadati</taxon>
        <taxon>Pseudomonadota</taxon>
        <taxon>Betaproteobacteria</taxon>
        <taxon>Burkholderiales</taxon>
        <taxon>Sphaerotilaceae</taxon>
        <taxon>Ideonella</taxon>
    </lineage>
</organism>
<protein>
    <submittedName>
        <fullName evidence="3">DUF1513 domain-containing protein</fullName>
    </submittedName>
</protein>
<keyword evidence="4" id="KW-1185">Reference proteome</keyword>
<sequence>MSVPSPAPQRPWQRPTRRGLLRLAAPLAASGLAPAWAVAATVAVPAAEAWAAAWDDADGRHWVGVLRREAGRGWQLGPRLELPTRAHGLYAEAGGALLVCARRPGEWLLRWWPQGGPAPQWHWAGPDRRFTGHALLAPPGAGPAEGAVFTIEADQDTGAGLWVRRDARSLAVQQEWPTHGLDPHQALWEPGGTVLLANGGVPTQAETGRARRDMARMDSSLVRLDPLTGTLRAQWRLADPRLSLRHLARHASGVVGVALQAEHDDPAQRAAAPLLALLPAAAAPGAEEQPGLRPGATALQLAPQSRALAGYGGDVLATDEGFLVGAPRAGGVARFTLAGGLQSLLPLPEGCAMAASRDAAAVALGREASLAWDAPARSAGGPAQGTPRAWPLPAGLRPDNHALSLPAS</sequence>
<evidence type="ECO:0000313" key="4">
    <source>
        <dbReference type="Proteomes" id="UP000484255"/>
    </source>
</evidence>
<dbReference type="Pfam" id="PF07433">
    <property type="entry name" value="DUF1513"/>
    <property type="match status" value="1"/>
</dbReference>
<name>A0A7C9PH22_9BURK</name>
<dbReference type="RefSeq" id="WP_163457419.1">
    <property type="nucleotide sequence ID" value="NZ_JAAGOH010000010.1"/>
</dbReference>
<evidence type="ECO:0000313" key="3">
    <source>
        <dbReference type="EMBL" id="NDY91568.1"/>
    </source>
</evidence>
<dbReference type="Proteomes" id="UP000484255">
    <property type="component" value="Unassembled WGS sequence"/>
</dbReference>
<comment type="caution">
    <text evidence="3">The sequence shown here is derived from an EMBL/GenBank/DDBJ whole genome shotgun (WGS) entry which is preliminary data.</text>
</comment>
<dbReference type="InterPro" id="IPR006311">
    <property type="entry name" value="TAT_signal"/>
</dbReference>
<dbReference type="AlphaFoldDB" id="A0A7C9PH22"/>
<evidence type="ECO:0000256" key="2">
    <source>
        <dbReference type="SAM" id="SignalP"/>
    </source>
</evidence>
<reference evidence="3 4" key="1">
    <citation type="submission" date="2020-02" db="EMBL/GenBank/DDBJ databases">
        <title>Ideonella bacterium strain TBM-1.</title>
        <authorList>
            <person name="Chen W.-M."/>
        </authorList>
    </citation>
    <scope>NUCLEOTIDE SEQUENCE [LARGE SCALE GENOMIC DNA]</scope>
    <source>
        <strain evidence="3 4">TBM-1</strain>
    </source>
</reference>
<proteinExistence type="predicted"/>
<feature type="region of interest" description="Disordered" evidence="1">
    <location>
        <begin position="375"/>
        <end position="408"/>
    </location>
</feature>
<gene>
    <name evidence="3" type="ORF">G3A44_10265</name>
</gene>
<dbReference type="PROSITE" id="PS51318">
    <property type="entry name" value="TAT"/>
    <property type="match status" value="1"/>
</dbReference>
<dbReference type="InterPro" id="IPR008311">
    <property type="entry name" value="UCP028101"/>
</dbReference>
<evidence type="ECO:0000256" key="1">
    <source>
        <dbReference type="SAM" id="MobiDB-lite"/>
    </source>
</evidence>
<dbReference type="EMBL" id="JAAGOH010000010">
    <property type="protein sequence ID" value="NDY91568.1"/>
    <property type="molecule type" value="Genomic_DNA"/>
</dbReference>
<keyword evidence="2" id="KW-0732">Signal</keyword>
<feature type="signal peptide" evidence="2">
    <location>
        <begin position="1"/>
        <end position="39"/>
    </location>
</feature>
<feature type="chain" id="PRO_5028997424" evidence="2">
    <location>
        <begin position="40"/>
        <end position="408"/>
    </location>
</feature>
<accession>A0A7C9PH22</accession>